<reference evidence="2" key="1">
    <citation type="journal article" date="2019" name="Int. J. Syst. Evol. Microbiol.">
        <title>The Global Catalogue of Microorganisms (GCM) 10K type strain sequencing project: providing services to taxonomists for standard genome sequencing and annotation.</title>
        <authorList>
            <consortium name="The Broad Institute Genomics Platform"/>
            <consortium name="The Broad Institute Genome Sequencing Center for Infectious Disease"/>
            <person name="Wu L."/>
            <person name="Ma J."/>
        </authorList>
    </citation>
    <scope>NUCLEOTIDE SEQUENCE [LARGE SCALE GENOMIC DNA]</scope>
    <source>
        <strain evidence="2">JCM 17024</strain>
    </source>
</reference>
<organism evidence="1 2">
    <name type="scientific">Microbacterium soli</name>
    <dbReference type="NCBI Taxonomy" id="446075"/>
    <lineage>
        <taxon>Bacteria</taxon>
        <taxon>Bacillati</taxon>
        <taxon>Actinomycetota</taxon>
        <taxon>Actinomycetes</taxon>
        <taxon>Micrococcales</taxon>
        <taxon>Microbacteriaceae</taxon>
        <taxon>Microbacterium</taxon>
    </lineage>
</organism>
<accession>A0ABP7NIT3</accession>
<proteinExistence type="predicted"/>
<comment type="caution">
    <text evidence="1">The sequence shown here is derived from an EMBL/GenBank/DDBJ whole genome shotgun (WGS) entry which is preliminary data.</text>
</comment>
<dbReference type="Proteomes" id="UP001501591">
    <property type="component" value="Unassembled WGS sequence"/>
</dbReference>
<dbReference type="RefSeq" id="WP_344820263.1">
    <property type="nucleotide sequence ID" value="NZ_BAABCP010000002.1"/>
</dbReference>
<sequence length="82" mass="9255">MIEREEIKFLAAADFTDDCRVSVQLRKRRTTMTVPEARAFRRELDVAIGEASRAADDLLHRDVPPAGFDMLLGPEPTDVEEP</sequence>
<gene>
    <name evidence="1" type="ORF">GCM10022383_27350</name>
</gene>
<dbReference type="EMBL" id="BAABCP010000002">
    <property type="protein sequence ID" value="GAA3948116.1"/>
    <property type="molecule type" value="Genomic_DNA"/>
</dbReference>
<evidence type="ECO:0000313" key="2">
    <source>
        <dbReference type="Proteomes" id="UP001501591"/>
    </source>
</evidence>
<protein>
    <submittedName>
        <fullName evidence="1">Uncharacterized protein</fullName>
    </submittedName>
</protein>
<name>A0ABP7NIT3_9MICO</name>
<evidence type="ECO:0000313" key="1">
    <source>
        <dbReference type="EMBL" id="GAA3948116.1"/>
    </source>
</evidence>
<keyword evidence="2" id="KW-1185">Reference proteome</keyword>